<evidence type="ECO:0000313" key="3">
    <source>
        <dbReference type="Proteomes" id="UP000094801"/>
    </source>
</evidence>
<name>A0A1E4T8X4_9ASCO</name>
<dbReference type="PANTHER" id="PTHR31758">
    <property type="entry name" value="BTB/POZ DOMAIN-CONTAINING PROTEIN YLR108C"/>
    <property type="match status" value="1"/>
</dbReference>
<dbReference type="STRING" id="983967.A0A1E4T8X4"/>
<dbReference type="InterPro" id="IPR000210">
    <property type="entry name" value="BTB/POZ_dom"/>
</dbReference>
<dbReference type="InterPro" id="IPR003131">
    <property type="entry name" value="T1-type_BTB"/>
</dbReference>
<sequence>MSDEALPFQAKQSTYSVDHIIPEILPHEKMYSIQIGDKLYRLSGASLSSDGPSYFTKFFSESDQQSKVLFIDRSPQVFHKIYMHLQGYSIKIEGSHEFMHLYADANYFELSKLRGILLKDAIHAIIGGKSFDIPKELITTDGNYPNYFTVAYNATLRNPFTVNELKGLIRPPPMAPYIINRSPNAFADILESLYGGKIQIRDENHRDSLLAECRYYRFFALEQQLINHKISMNPFTREEEITINLKNMKKAGLSHNIIGNNDFTPIKYARPYIDKKHRNLIMELACSEMSLLINRKTQFLSLSLVGDSAKKLNTILSVVTSDLMYEEQIDANGKRMPKLTMLINISQSYTMINGIEMSKDWYKIFFENDNGADPPSSESIAITPVESYSASVRSLTGDVVEAKILKSQWIVNVDGTGKIYMNAVALDGVLDQASYNKKRGFL</sequence>
<protein>
    <recommendedName>
        <fullName evidence="1">BTB domain-containing protein</fullName>
    </recommendedName>
</protein>
<dbReference type="AlphaFoldDB" id="A0A1E4T8X4"/>
<dbReference type="InterPro" id="IPR011333">
    <property type="entry name" value="SKP1/BTB/POZ_sf"/>
</dbReference>
<evidence type="ECO:0000259" key="1">
    <source>
        <dbReference type="SMART" id="SM00225"/>
    </source>
</evidence>
<dbReference type="GO" id="GO:0051260">
    <property type="term" value="P:protein homooligomerization"/>
    <property type="evidence" value="ECO:0007669"/>
    <property type="project" value="InterPro"/>
</dbReference>
<dbReference type="Proteomes" id="UP000094801">
    <property type="component" value="Unassembled WGS sequence"/>
</dbReference>
<proteinExistence type="predicted"/>
<dbReference type="SUPFAM" id="SSF54695">
    <property type="entry name" value="POZ domain"/>
    <property type="match status" value="2"/>
</dbReference>
<dbReference type="Gene3D" id="3.30.710.10">
    <property type="entry name" value="Potassium Channel Kv1.1, Chain A"/>
    <property type="match status" value="2"/>
</dbReference>
<dbReference type="OrthoDB" id="2414723at2759"/>
<dbReference type="EMBL" id="KV453847">
    <property type="protein sequence ID" value="ODV88173.1"/>
    <property type="molecule type" value="Genomic_DNA"/>
</dbReference>
<reference evidence="3" key="1">
    <citation type="submission" date="2016-04" db="EMBL/GenBank/DDBJ databases">
        <title>Comparative genomics of biotechnologically important yeasts.</title>
        <authorList>
            <consortium name="DOE Joint Genome Institute"/>
            <person name="Riley R."/>
            <person name="Haridas S."/>
            <person name="Wolfe K.H."/>
            <person name="Lopes M.R."/>
            <person name="Hittinger C.T."/>
            <person name="Goker M."/>
            <person name="Salamov A."/>
            <person name="Wisecaver J."/>
            <person name="Long T.M."/>
            <person name="Aerts A.L."/>
            <person name="Barry K."/>
            <person name="Choi C."/>
            <person name="Clum A."/>
            <person name="Coughlan A.Y."/>
            <person name="Deshpande S."/>
            <person name="Douglass A.P."/>
            <person name="Hanson S.J."/>
            <person name="Klenk H.-P."/>
            <person name="Labutti K."/>
            <person name="Lapidus A."/>
            <person name="Lindquist E."/>
            <person name="Lipzen A."/>
            <person name="Meier-Kolthoff J.P."/>
            <person name="Ohm R.A."/>
            <person name="Otillar R.P."/>
            <person name="Pangilinan J."/>
            <person name="Peng Y."/>
            <person name="Rokas A."/>
            <person name="Rosa C.A."/>
            <person name="Scheuner C."/>
            <person name="Sibirny A.A."/>
            <person name="Slot J.C."/>
            <person name="Stielow J.B."/>
            <person name="Sun H."/>
            <person name="Kurtzman C.P."/>
            <person name="Blackwell M."/>
            <person name="Grigoriev I.V."/>
            <person name="Jeffries T.W."/>
        </authorList>
    </citation>
    <scope>NUCLEOTIDE SEQUENCE [LARGE SCALE GENOMIC DNA]</scope>
    <source>
        <strain evidence="3">NRRL YB-2248</strain>
    </source>
</reference>
<feature type="domain" description="BTB" evidence="1">
    <location>
        <begin position="29"/>
        <end position="125"/>
    </location>
</feature>
<keyword evidence="3" id="KW-1185">Reference proteome</keyword>
<gene>
    <name evidence="2" type="ORF">CANARDRAFT_26326</name>
</gene>
<feature type="domain" description="BTB" evidence="1">
    <location>
        <begin position="136"/>
        <end position="233"/>
    </location>
</feature>
<organism evidence="2 3">
    <name type="scientific">[Candida] arabinofermentans NRRL YB-2248</name>
    <dbReference type="NCBI Taxonomy" id="983967"/>
    <lineage>
        <taxon>Eukaryota</taxon>
        <taxon>Fungi</taxon>
        <taxon>Dikarya</taxon>
        <taxon>Ascomycota</taxon>
        <taxon>Saccharomycotina</taxon>
        <taxon>Pichiomycetes</taxon>
        <taxon>Pichiales</taxon>
        <taxon>Pichiaceae</taxon>
        <taxon>Ogataea</taxon>
        <taxon>Ogataea/Candida clade</taxon>
    </lineage>
</organism>
<dbReference type="Pfam" id="PF02214">
    <property type="entry name" value="BTB_2"/>
    <property type="match status" value="1"/>
</dbReference>
<dbReference type="SMART" id="SM00225">
    <property type="entry name" value="BTB"/>
    <property type="match status" value="2"/>
</dbReference>
<evidence type="ECO:0000313" key="2">
    <source>
        <dbReference type="EMBL" id="ODV88173.1"/>
    </source>
</evidence>
<dbReference type="PANTHER" id="PTHR31758:SF2">
    <property type="entry name" value="BTB_POZ DOMAIN-CONTAINING PROTEIN YLR108C"/>
    <property type="match status" value="1"/>
</dbReference>
<accession>A0A1E4T8X4</accession>